<accession>A0A1C0AHK2</accession>
<evidence type="ECO:0000256" key="1">
    <source>
        <dbReference type="SAM" id="Phobius"/>
    </source>
</evidence>
<organism evidence="2 3">
    <name type="scientific">Tessaracoccus lapidicaptus</name>
    <dbReference type="NCBI Taxonomy" id="1427523"/>
    <lineage>
        <taxon>Bacteria</taxon>
        <taxon>Bacillati</taxon>
        <taxon>Actinomycetota</taxon>
        <taxon>Actinomycetes</taxon>
        <taxon>Propionibacteriales</taxon>
        <taxon>Propionibacteriaceae</taxon>
        <taxon>Tessaracoccus</taxon>
    </lineage>
</organism>
<name>A0A1C0AHK2_9ACTN</name>
<gene>
    <name evidence="2" type="ORF">BCR15_10035</name>
</gene>
<dbReference type="AlphaFoldDB" id="A0A1C0AHK2"/>
<feature type="transmembrane region" description="Helical" evidence="1">
    <location>
        <begin position="6"/>
        <end position="26"/>
    </location>
</feature>
<proteinExistence type="predicted"/>
<protein>
    <submittedName>
        <fullName evidence="2">Uncharacterized protein</fullName>
    </submittedName>
</protein>
<comment type="caution">
    <text evidence="2">The sequence shown here is derived from an EMBL/GenBank/DDBJ whole genome shotgun (WGS) entry which is preliminary data.</text>
</comment>
<feature type="transmembrane region" description="Helical" evidence="1">
    <location>
        <begin position="112"/>
        <end position="137"/>
    </location>
</feature>
<dbReference type="RefSeq" id="WP_068752721.1">
    <property type="nucleotide sequence ID" value="NZ_JBDXXE010000021.1"/>
</dbReference>
<keyword evidence="3" id="KW-1185">Reference proteome</keyword>
<keyword evidence="1" id="KW-0472">Membrane</keyword>
<sequence>MDWMLFGRAATVVVAGVLATFGNPVVRGLLRRMDRPPRVDDADVAVARANLGLAAAQRELPGGRWIGMLERLAVYACIVTGFPAGIAMVLAVKGLGRYADLATSDTPRTGELFIVGTFASLLWAALWSGVGWLAVWWF</sequence>
<keyword evidence="1" id="KW-1133">Transmembrane helix</keyword>
<reference evidence="3" key="1">
    <citation type="submission" date="2016-07" db="EMBL/GenBank/DDBJ databases">
        <authorList>
            <person name="Florea S."/>
            <person name="Webb J.S."/>
            <person name="Jaromczyk J."/>
            <person name="Schardl C.L."/>
        </authorList>
    </citation>
    <scope>NUCLEOTIDE SEQUENCE [LARGE SCALE GENOMIC DNA]</scope>
    <source>
        <strain evidence="3">IPBSL-7</strain>
    </source>
</reference>
<evidence type="ECO:0000313" key="2">
    <source>
        <dbReference type="EMBL" id="OCL31485.1"/>
    </source>
</evidence>
<keyword evidence="1" id="KW-0812">Transmembrane</keyword>
<evidence type="ECO:0000313" key="3">
    <source>
        <dbReference type="Proteomes" id="UP000093501"/>
    </source>
</evidence>
<dbReference type="EMBL" id="MBQD01000026">
    <property type="protein sequence ID" value="OCL31485.1"/>
    <property type="molecule type" value="Genomic_DNA"/>
</dbReference>
<feature type="transmembrane region" description="Helical" evidence="1">
    <location>
        <begin position="72"/>
        <end position="92"/>
    </location>
</feature>
<dbReference type="Proteomes" id="UP000093501">
    <property type="component" value="Unassembled WGS sequence"/>
</dbReference>